<comment type="caution">
    <text evidence="1">The sequence shown here is derived from an EMBL/GenBank/DDBJ whole genome shotgun (WGS) entry which is preliminary data.</text>
</comment>
<dbReference type="InterPro" id="IPR024078">
    <property type="entry name" value="LmbE-like_dom_sf"/>
</dbReference>
<evidence type="ECO:0000313" key="4">
    <source>
        <dbReference type="Proteomes" id="UP000321514"/>
    </source>
</evidence>
<dbReference type="OrthoDB" id="116799at2"/>
<dbReference type="EMBL" id="BJXR01000076">
    <property type="protein sequence ID" value="GEN13209.1"/>
    <property type="molecule type" value="Genomic_DNA"/>
</dbReference>
<evidence type="ECO:0000313" key="1">
    <source>
        <dbReference type="EMBL" id="GEN13209.1"/>
    </source>
</evidence>
<dbReference type="AlphaFoldDB" id="A0A511TGA7"/>
<dbReference type="Proteomes" id="UP000321514">
    <property type="component" value="Unassembled WGS sequence"/>
</dbReference>
<dbReference type="InterPro" id="IPR003737">
    <property type="entry name" value="GlcNAc_PI_deacetylase-related"/>
</dbReference>
<reference evidence="1 4" key="2">
    <citation type="submission" date="2019-07" db="EMBL/GenBank/DDBJ databases">
        <title>Whole genome shotgun sequence of Myxococcus fulvus NBRC 100333.</title>
        <authorList>
            <person name="Hosoyama A."/>
            <person name="Uohara A."/>
            <person name="Ohji S."/>
            <person name="Ichikawa N."/>
        </authorList>
    </citation>
    <scope>NUCLEOTIDE SEQUENCE [LARGE SCALE GENOMIC DNA]</scope>
    <source>
        <strain evidence="1 4">NBRC 100333</strain>
    </source>
</reference>
<dbReference type="EMBL" id="FOIB01000019">
    <property type="protein sequence ID" value="SEU42374.1"/>
    <property type="molecule type" value="Genomic_DNA"/>
</dbReference>
<dbReference type="Proteomes" id="UP000183760">
    <property type="component" value="Unassembled WGS sequence"/>
</dbReference>
<evidence type="ECO:0000313" key="3">
    <source>
        <dbReference type="Proteomes" id="UP000183760"/>
    </source>
</evidence>
<dbReference type="SUPFAM" id="SSF102588">
    <property type="entry name" value="LmbE-like"/>
    <property type="match status" value="1"/>
</dbReference>
<proteinExistence type="predicted"/>
<name>A0A511TGA7_MYXFU</name>
<sequence>MSTALFVSPHLDDVAFSCGGTLAALKSKGWTVALITVFTRSVAEPQGFALECQTAKGLGPEVDYMALRREEDRAFAKRLGVDVLAWGDLEEAPHRGYASAEALFQPPRADDAIQAEVARRLKPVLWELTPSRVFVPQALGSHVDHVQVVRAVRGLGIPSHRVWYYRDTPYAVRQPDAKPDPALPREQRPLAVDITAHLTTKLEGCLCYGTQLGFQFGGAEGVAPMLQAFHHREAAAHGRSGAAELFLGQVLPTASPA</sequence>
<dbReference type="Pfam" id="PF02585">
    <property type="entry name" value="PIG-L"/>
    <property type="match status" value="1"/>
</dbReference>
<keyword evidence="3" id="KW-1185">Reference proteome</keyword>
<dbReference type="Gene3D" id="3.40.50.10320">
    <property type="entry name" value="LmbE-like"/>
    <property type="match status" value="1"/>
</dbReference>
<organism evidence="1 4">
    <name type="scientific">Myxococcus fulvus</name>
    <dbReference type="NCBI Taxonomy" id="33"/>
    <lineage>
        <taxon>Bacteria</taxon>
        <taxon>Pseudomonadati</taxon>
        <taxon>Myxococcota</taxon>
        <taxon>Myxococcia</taxon>
        <taxon>Myxococcales</taxon>
        <taxon>Cystobacterineae</taxon>
        <taxon>Myxococcaceae</taxon>
        <taxon>Myxococcus</taxon>
    </lineage>
</organism>
<evidence type="ECO:0000313" key="2">
    <source>
        <dbReference type="EMBL" id="SEU42374.1"/>
    </source>
</evidence>
<accession>A0A511TGA7</accession>
<reference evidence="2 3" key="1">
    <citation type="submission" date="2016-10" db="EMBL/GenBank/DDBJ databases">
        <authorList>
            <person name="Varghese N."/>
            <person name="Submissions S."/>
        </authorList>
    </citation>
    <scope>NUCLEOTIDE SEQUENCE [LARGE SCALE GENOMIC DNA]</scope>
    <source>
        <strain evidence="2 3">DSM 16525</strain>
    </source>
</reference>
<dbReference type="STRING" id="1334629.MFUL124B02_11510"/>
<dbReference type="RefSeq" id="WP_074959355.1">
    <property type="nucleotide sequence ID" value="NZ_BJXR01000076.1"/>
</dbReference>
<protein>
    <submittedName>
        <fullName evidence="1">GlcNAc-PI de-N-acetylase</fullName>
    </submittedName>
    <submittedName>
        <fullName evidence="2">N-acetylglucosaminyl deacetylase, LmbE family</fullName>
    </submittedName>
</protein>
<gene>
    <name evidence="1" type="ORF">MFU01_82460</name>
    <name evidence="2" type="ORF">SAMN05443572_11944</name>
</gene>